<evidence type="ECO:0000313" key="3">
    <source>
        <dbReference type="Proteomes" id="UP001630969"/>
    </source>
</evidence>
<feature type="transmembrane region" description="Helical" evidence="1">
    <location>
        <begin position="12"/>
        <end position="31"/>
    </location>
</feature>
<dbReference type="Proteomes" id="UP001630969">
    <property type="component" value="Unassembled WGS sequence"/>
</dbReference>
<keyword evidence="1" id="KW-0812">Transmembrane</keyword>
<dbReference type="EMBL" id="JBGXBU010000003">
    <property type="protein sequence ID" value="MFM4893340.1"/>
    <property type="molecule type" value="Genomic_DNA"/>
</dbReference>
<gene>
    <name evidence="2" type="ORF">ACEUDJ_10755</name>
</gene>
<reference evidence="2 3" key="1">
    <citation type="submission" date="2024-09" db="EMBL/GenBank/DDBJ databases">
        <title>Aeromonas strains Genome sequencing and assembly.</title>
        <authorList>
            <person name="Hu X."/>
            <person name="Tang B."/>
        </authorList>
    </citation>
    <scope>NUCLEOTIDE SEQUENCE [LARGE SCALE GENOMIC DNA]</scope>
    <source>
        <strain evidence="2 3">NB23SCDHY001</strain>
    </source>
</reference>
<evidence type="ECO:0000313" key="2">
    <source>
        <dbReference type="EMBL" id="MFM4893340.1"/>
    </source>
</evidence>
<name>A0ABW9GQA6_9GAMM</name>
<sequence length="157" mass="17620">MSRQGEQDVRWLAGYRLVVAILVLLVILATLGTGYHTQREQAIGTKLTLLGQQFAERVQRLHGLWLDERRPPLLHAQGLGWQFDERGWPLGMAPLTTPSADCRNLWQGIMGEVAPGGLALQFRARLDGCLIGLEGHWLHYRFGDGTLVPWRDGSAER</sequence>
<dbReference type="RefSeq" id="WP_408789767.1">
    <property type="nucleotide sequence ID" value="NZ_JBGXBU010000003.1"/>
</dbReference>
<comment type="caution">
    <text evidence="2">The sequence shown here is derived from an EMBL/GenBank/DDBJ whole genome shotgun (WGS) entry which is preliminary data.</text>
</comment>
<organism evidence="2 3">
    <name type="scientific">Aeromonas bivalvium</name>
    <dbReference type="NCBI Taxonomy" id="440079"/>
    <lineage>
        <taxon>Bacteria</taxon>
        <taxon>Pseudomonadati</taxon>
        <taxon>Pseudomonadota</taxon>
        <taxon>Gammaproteobacteria</taxon>
        <taxon>Aeromonadales</taxon>
        <taxon>Aeromonadaceae</taxon>
        <taxon>Aeromonas</taxon>
    </lineage>
</organism>
<dbReference type="GeneID" id="97220372"/>
<keyword evidence="1" id="KW-0472">Membrane</keyword>
<proteinExistence type="predicted"/>
<keyword evidence="1" id="KW-1133">Transmembrane helix</keyword>
<evidence type="ECO:0008006" key="4">
    <source>
        <dbReference type="Google" id="ProtNLM"/>
    </source>
</evidence>
<keyword evidence="3" id="KW-1185">Reference proteome</keyword>
<accession>A0ABW9GQA6</accession>
<evidence type="ECO:0000256" key="1">
    <source>
        <dbReference type="SAM" id="Phobius"/>
    </source>
</evidence>
<protein>
    <recommendedName>
        <fullName evidence="4">MSHA biogenesis protein MshF</fullName>
    </recommendedName>
</protein>